<dbReference type="Proteomes" id="UP001178507">
    <property type="component" value="Unassembled WGS sequence"/>
</dbReference>
<comment type="cofactor">
    <cofactor evidence="1 5">
        <name>Zn(2+)</name>
        <dbReference type="ChEBI" id="CHEBI:29105"/>
    </cofactor>
</comment>
<evidence type="ECO:0000259" key="6">
    <source>
        <dbReference type="SMART" id="SM00829"/>
    </source>
</evidence>
<sequence length="446" mass="47720">MAEISQAPVQLMAMGTEDAKCDFKPMEMYRRPLGDYDVLIDMKYCGVCHTDVVYANGRTSMFMKPKYPAVPGHELAGVVEQIGPKVTKFQVGDQIGVGTMIDSCLSCKHCKNGDEQKCKKTVATYAGEDWSGRAAPYPATREVPGKPGKKEKGPLIGGYSTKCVIFERFGVKIPNSFPLEAAGPVMCAGITMYTPLKDHGAGPGVSVGVVGLGGLGIMGIKVAKEMGCHVTAISRSRAKEEIAKRAGATSYIATAESADLAAATQSLDIILDTIPCDHSISPYKKMLRDSNSRLVLLGLCPQMVGALLAANVLGPRSTVTFSITGGITNLEELMALCDKAEPKIVPQLKIMPVEELNNIFTILETSNDEALRYVLDLSTLNKETASRCTSSPPKMNAGEKPISGGDVMRNCCSIICGECSPCCCWHCMTCGLCWSKKSRSKVSASE</sequence>
<dbReference type="InterPro" id="IPR013154">
    <property type="entry name" value="ADH-like_N"/>
</dbReference>
<dbReference type="Gene3D" id="3.40.50.720">
    <property type="entry name" value="NAD(P)-binding Rossmann-like Domain"/>
    <property type="match status" value="1"/>
</dbReference>
<dbReference type="SMART" id="SM00829">
    <property type="entry name" value="PKS_ER"/>
    <property type="match status" value="1"/>
</dbReference>
<keyword evidence="4" id="KW-0560">Oxidoreductase</keyword>
<dbReference type="SUPFAM" id="SSF50129">
    <property type="entry name" value="GroES-like"/>
    <property type="match status" value="1"/>
</dbReference>
<comment type="similarity">
    <text evidence="5">Belongs to the zinc-containing alcohol dehydrogenase family.</text>
</comment>
<dbReference type="GO" id="GO:0008270">
    <property type="term" value="F:zinc ion binding"/>
    <property type="evidence" value="ECO:0007669"/>
    <property type="project" value="InterPro"/>
</dbReference>
<evidence type="ECO:0000256" key="4">
    <source>
        <dbReference type="ARBA" id="ARBA00023002"/>
    </source>
</evidence>
<evidence type="ECO:0000256" key="5">
    <source>
        <dbReference type="RuleBase" id="RU361277"/>
    </source>
</evidence>
<accession>A0AA36NFH5</accession>
<keyword evidence="8" id="KW-1185">Reference proteome</keyword>
<dbReference type="InterPro" id="IPR011032">
    <property type="entry name" value="GroES-like_sf"/>
</dbReference>
<evidence type="ECO:0000256" key="2">
    <source>
        <dbReference type="ARBA" id="ARBA00022723"/>
    </source>
</evidence>
<evidence type="ECO:0000313" key="7">
    <source>
        <dbReference type="EMBL" id="CAJ1400193.1"/>
    </source>
</evidence>
<dbReference type="InterPro" id="IPR020843">
    <property type="entry name" value="ER"/>
</dbReference>
<gene>
    <name evidence="7" type="ORF">EVOR1521_LOCUS23590</name>
</gene>
<dbReference type="GO" id="GO:0016616">
    <property type="term" value="F:oxidoreductase activity, acting on the CH-OH group of donors, NAD or NADP as acceptor"/>
    <property type="evidence" value="ECO:0007669"/>
    <property type="project" value="InterPro"/>
</dbReference>
<dbReference type="InterPro" id="IPR047109">
    <property type="entry name" value="CAD-like"/>
</dbReference>
<organism evidence="7 8">
    <name type="scientific">Effrenium voratum</name>
    <dbReference type="NCBI Taxonomy" id="2562239"/>
    <lineage>
        <taxon>Eukaryota</taxon>
        <taxon>Sar</taxon>
        <taxon>Alveolata</taxon>
        <taxon>Dinophyceae</taxon>
        <taxon>Suessiales</taxon>
        <taxon>Symbiodiniaceae</taxon>
        <taxon>Effrenium</taxon>
    </lineage>
</organism>
<comment type="caution">
    <text evidence="7">The sequence shown here is derived from an EMBL/GenBank/DDBJ whole genome shotgun (WGS) entry which is preliminary data.</text>
</comment>
<evidence type="ECO:0000256" key="3">
    <source>
        <dbReference type="ARBA" id="ARBA00022833"/>
    </source>
</evidence>
<dbReference type="Pfam" id="PF00107">
    <property type="entry name" value="ADH_zinc_N"/>
    <property type="match status" value="1"/>
</dbReference>
<dbReference type="PROSITE" id="PS00059">
    <property type="entry name" value="ADH_ZINC"/>
    <property type="match status" value="1"/>
</dbReference>
<dbReference type="EMBL" id="CAUJNA010003363">
    <property type="protein sequence ID" value="CAJ1400193.1"/>
    <property type="molecule type" value="Genomic_DNA"/>
</dbReference>
<dbReference type="AlphaFoldDB" id="A0AA36NFH5"/>
<dbReference type="PANTHER" id="PTHR42683">
    <property type="entry name" value="ALDEHYDE REDUCTASE"/>
    <property type="match status" value="1"/>
</dbReference>
<dbReference type="InterPro" id="IPR036291">
    <property type="entry name" value="NAD(P)-bd_dom_sf"/>
</dbReference>
<dbReference type="Pfam" id="PF08240">
    <property type="entry name" value="ADH_N"/>
    <property type="match status" value="1"/>
</dbReference>
<evidence type="ECO:0000256" key="1">
    <source>
        <dbReference type="ARBA" id="ARBA00001947"/>
    </source>
</evidence>
<feature type="domain" description="Enoyl reductase (ER)" evidence="6">
    <location>
        <begin position="15"/>
        <end position="346"/>
    </location>
</feature>
<keyword evidence="2 5" id="KW-0479">Metal-binding</keyword>
<dbReference type="InterPro" id="IPR002328">
    <property type="entry name" value="ADH_Zn_CS"/>
</dbReference>
<dbReference type="Gene3D" id="3.90.180.10">
    <property type="entry name" value="Medium-chain alcohol dehydrogenases, catalytic domain"/>
    <property type="match status" value="1"/>
</dbReference>
<dbReference type="SUPFAM" id="SSF51735">
    <property type="entry name" value="NAD(P)-binding Rossmann-fold domains"/>
    <property type="match status" value="1"/>
</dbReference>
<dbReference type="CDD" id="cd05283">
    <property type="entry name" value="CAD1"/>
    <property type="match status" value="1"/>
</dbReference>
<dbReference type="FunFam" id="3.40.50.720:FF:000022">
    <property type="entry name" value="Cinnamyl alcohol dehydrogenase"/>
    <property type="match status" value="1"/>
</dbReference>
<protein>
    <recommendedName>
        <fullName evidence="6">Enoyl reductase (ER) domain-containing protein</fullName>
    </recommendedName>
</protein>
<dbReference type="InterPro" id="IPR013149">
    <property type="entry name" value="ADH-like_C"/>
</dbReference>
<evidence type="ECO:0000313" key="8">
    <source>
        <dbReference type="Proteomes" id="UP001178507"/>
    </source>
</evidence>
<keyword evidence="3 5" id="KW-0862">Zinc</keyword>
<reference evidence="7" key="1">
    <citation type="submission" date="2023-08" db="EMBL/GenBank/DDBJ databases">
        <authorList>
            <person name="Chen Y."/>
            <person name="Shah S."/>
            <person name="Dougan E. K."/>
            <person name="Thang M."/>
            <person name="Chan C."/>
        </authorList>
    </citation>
    <scope>NUCLEOTIDE SEQUENCE</scope>
</reference>
<name>A0AA36NFH5_9DINO</name>
<proteinExistence type="inferred from homology"/>